<feature type="compositionally biased region" description="Basic and acidic residues" evidence="1">
    <location>
        <begin position="185"/>
        <end position="203"/>
    </location>
</feature>
<dbReference type="InterPro" id="IPR025668">
    <property type="entry name" value="Tnp_DDE_dom"/>
</dbReference>
<evidence type="ECO:0000313" key="4">
    <source>
        <dbReference type="EMBL" id="SDU69007.1"/>
    </source>
</evidence>
<dbReference type="Pfam" id="PF05598">
    <property type="entry name" value="DUF772"/>
    <property type="match status" value="1"/>
</dbReference>
<feature type="domain" description="Transposase DDE" evidence="3">
    <location>
        <begin position="460"/>
        <end position="525"/>
    </location>
</feature>
<dbReference type="PANTHER" id="PTHR33408">
    <property type="entry name" value="TRANSPOSASE"/>
    <property type="match status" value="1"/>
</dbReference>
<keyword evidence="6" id="KW-1185">Reference proteome</keyword>
<feature type="domain" description="Transposase InsH N-terminal" evidence="2">
    <location>
        <begin position="22"/>
        <end position="111"/>
    </location>
</feature>
<evidence type="ECO:0000259" key="2">
    <source>
        <dbReference type="Pfam" id="PF05598"/>
    </source>
</evidence>
<dbReference type="InterPro" id="IPR008490">
    <property type="entry name" value="Transposase_InsH_N"/>
</dbReference>
<dbReference type="EMBL" id="LT629791">
    <property type="protein sequence ID" value="SDU70298.1"/>
    <property type="molecule type" value="Genomic_DNA"/>
</dbReference>
<organism evidence="5 6">
    <name type="scientific">Jiangella alkaliphila</name>
    <dbReference type="NCBI Taxonomy" id="419479"/>
    <lineage>
        <taxon>Bacteria</taxon>
        <taxon>Bacillati</taxon>
        <taxon>Actinomycetota</taxon>
        <taxon>Actinomycetes</taxon>
        <taxon>Jiangellales</taxon>
        <taxon>Jiangellaceae</taxon>
        <taxon>Jiangella</taxon>
    </lineage>
</organism>
<feature type="region of interest" description="Disordered" evidence="1">
    <location>
        <begin position="444"/>
        <end position="463"/>
    </location>
</feature>
<feature type="region of interest" description="Disordered" evidence="1">
    <location>
        <begin position="176"/>
        <end position="203"/>
    </location>
</feature>
<feature type="region of interest" description="Disordered" evidence="1">
    <location>
        <begin position="319"/>
        <end position="340"/>
    </location>
</feature>
<gene>
    <name evidence="4" type="ORF">SAMN04488563_3925</name>
    <name evidence="5" type="ORF">SAMN04488563_4063</name>
</gene>
<dbReference type="EMBL" id="LT629791">
    <property type="protein sequence ID" value="SDU69007.1"/>
    <property type="molecule type" value="Genomic_DNA"/>
</dbReference>
<dbReference type="STRING" id="419479.SAMN04488563_3925"/>
<evidence type="ECO:0000313" key="5">
    <source>
        <dbReference type="EMBL" id="SDU70298.1"/>
    </source>
</evidence>
<protein>
    <submittedName>
        <fullName evidence="5">Transposase</fullName>
    </submittedName>
</protein>
<reference evidence="5" key="1">
    <citation type="submission" date="2016-10" db="EMBL/GenBank/DDBJ databases">
        <authorList>
            <person name="de Groot N.N."/>
        </authorList>
    </citation>
    <scope>NUCLEOTIDE SEQUENCE [LARGE SCALE GENOMIC DNA]</scope>
    <source>
        <strain evidence="5">DSM 45079</strain>
    </source>
</reference>
<evidence type="ECO:0000256" key="1">
    <source>
        <dbReference type="SAM" id="MobiDB-lite"/>
    </source>
</evidence>
<sequence>MAKGYRPVDRDQAFLLPPSMTDWLPGDHLVWFVIAAVKRMDTTAFHARARLGSVGRRGFDPDMLLTLFIYAMAHGVSSSRQIERLCGTDVAFRIICASDVPDHTVLARFRRDHGQALEDLLTASLLLATELGMVRLGTVAFDGTKIAANASMGANRSEAHLRKLARQYLGRAAATDDAEDELFGEDQRGDELPEDLTDRSRRGERISQALAEIERRRAAEQAGTEAERAAAAEYVAKAGDPAGRAPTGQAPKAADPVAVARARWQREHDRAQARFDAYQVKAAAAAARGHRLPGTPTAAPDDHPTVMRLRQAYQDALARQAEPATPGPDTTTSAHRANLTDPDSRLLKTRNGWMQGYNCQTATSADGFIISARATQDANDVHQFVPTMNDVTATAGMLAEHTGRDDLAVGTMIGDAGYDSHANLTAPGPDRLIANATRRDLNQAAATDPATGPPPPDATTREQMDHRLRTDDGHALYARRAPMVEAPNGWLKDRRGLRRGFARRGIDAVQAELSLAAAVTNLLKIATNGITTTQLATA</sequence>
<dbReference type="Pfam" id="PF13751">
    <property type="entry name" value="DDE_Tnp_1_6"/>
    <property type="match status" value="1"/>
</dbReference>
<evidence type="ECO:0000259" key="3">
    <source>
        <dbReference type="Pfam" id="PF13751"/>
    </source>
</evidence>
<evidence type="ECO:0000313" key="6">
    <source>
        <dbReference type="Proteomes" id="UP000182977"/>
    </source>
</evidence>
<name>A0A1H2KPA3_9ACTN</name>
<dbReference type="RefSeq" id="WP_197683208.1">
    <property type="nucleotide sequence ID" value="NZ_LT629791.1"/>
</dbReference>
<proteinExistence type="predicted"/>
<dbReference type="AlphaFoldDB" id="A0A1H2KPA3"/>
<dbReference type="Proteomes" id="UP000182977">
    <property type="component" value="Chromosome I"/>
</dbReference>
<reference evidence="6" key="2">
    <citation type="submission" date="2016-10" db="EMBL/GenBank/DDBJ databases">
        <authorList>
            <person name="Varghese N."/>
            <person name="Submissions S."/>
        </authorList>
    </citation>
    <scope>NUCLEOTIDE SEQUENCE [LARGE SCALE GENOMIC DNA]</scope>
    <source>
        <strain evidence="6">DSM 45079</strain>
    </source>
</reference>
<accession>A0A1H2KPA3</accession>